<dbReference type="PANTHER" id="PTHR10996:SF283">
    <property type="entry name" value="GLYOXYLATE_HYDROXYPYRUVATE REDUCTASE B"/>
    <property type="match status" value="1"/>
</dbReference>
<dbReference type="InterPro" id="IPR029753">
    <property type="entry name" value="D-isomer_DH_CS"/>
</dbReference>
<evidence type="ECO:0000256" key="2">
    <source>
        <dbReference type="ARBA" id="ARBA00023002"/>
    </source>
</evidence>
<protein>
    <submittedName>
        <fullName evidence="7">D-glycerate dehydrogenase</fullName>
    </submittedName>
</protein>
<feature type="domain" description="D-isomer specific 2-hydroxyacid dehydrogenase NAD-binding" evidence="6">
    <location>
        <begin position="112"/>
        <end position="289"/>
    </location>
</feature>
<dbReference type="Gene3D" id="3.40.50.720">
    <property type="entry name" value="NAD(P)-binding Rossmann-like Domain"/>
    <property type="match status" value="2"/>
</dbReference>
<reference evidence="7 8" key="1">
    <citation type="submission" date="2020-10" db="EMBL/GenBank/DDBJ databases">
        <title>Phylogeny of dyella-like bacteria.</title>
        <authorList>
            <person name="Fu J."/>
        </authorList>
    </citation>
    <scope>NUCLEOTIDE SEQUENCE [LARGE SCALE GENOMIC DNA]</scope>
    <source>
        <strain evidence="7 8">DKC-1</strain>
    </source>
</reference>
<proteinExistence type="inferred from homology"/>
<dbReference type="SUPFAM" id="SSF51735">
    <property type="entry name" value="NAD(P)-binding Rossmann-fold domains"/>
    <property type="match status" value="1"/>
</dbReference>
<comment type="caution">
    <text evidence="7">The sequence shown here is derived from an EMBL/GenBank/DDBJ whole genome shotgun (WGS) entry which is preliminary data.</text>
</comment>
<gene>
    <name evidence="7" type="ORF">ISP14_14260</name>
</gene>
<sequence>MSDRPSVWVSRPTFDDVTARLAPHFDVRVEPEERKFAPAELAAKLAGCDAAIVGLKEHIGTAELAGAKRLRIVANLAVGYDNLDLAALGAAGIAASNTADVLNESVADYAWALLLGAARRMGAAERWLRAGHWHATEFKGWLGTDVRGRTLGILGMGRIGQAIARRAQGFSMPVLYHNRSRLPESTERECRARYVDKTTLLRESDCLVLVLPLTAETRHAIGTAELAQMKPSAVLVNVARGGIVDDAALAAALREGRLAAAGLDVFEGEPRVHPDLLALDNVLLSPHIASATTDTRRAMTAVAVDNVLAFFGHGPHAGHPPNLLNPEALAAAGATVPPPLHFSTHQEPTR</sequence>
<dbReference type="InterPro" id="IPR050223">
    <property type="entry name" value="D-isomer_2-hydroxyacid_DH"/>
</dbReference>
<evidence type="ECO:0000256" key="3">
    <source>
        <dbReference type="ARBA" id="ARBA00023027"/>
    </source>
</evidence>
<dbReference type="RefSeq" id="WP_404541075.1">
    <property type="nucleotide sequence ID" value="NZ_JADIKL010000008.1"/>
</dbReference>
<feature type="domain" description="D-isomer specific 2-hydroxyacid dehydrogenase catalytic" evidence="5">
    <location>
        <begin position="26"/>
        <end position="315"/>
    </location>
</feature>
<evidence type="ECO:0000259" key="5">
    <source>
        <dbReference type="Pfam" id="PF00389"/>
    </source>
</evidence>
<dbReference type="InterPro" id="IPR006140">
    <property type="entry name" value="D-isomer_DH_NAD-bd"/>
</dbReference>
<dbReference type="PROSITE" id="PS00671">
    <property type="entry name" value="D_2_HYDROXYACID_DH_3"/>
    <property type="match status" value="1"/>
</dbReference>
<evidence type="ECO:0000256" key="1">
    <source>
        <dbReference type="ARBA" id="ARBA00005854"/>
    </source>
</evidence>
<dbReference type="PANTHER" id="PTHR10996">
    <property type="entry name" value="2-HYDROXYACID DEHYDROGENASE-RELATED"/>
    <property type="match status" value="1"/>
</dbReference>
<organism evidence="7 8">
    <name type="scientific">Dyella agri</name>
    <dbReference type="NCBI Taxonomy" id="1926869"/>
    <lineage>
        <taxon>Bacteria</taxon>
        <taxon>Pseudomonadati</taxon>
        <taxon>Pseudomonadota</taxon>
        <taxon>Gammaproteobacteria</taxon>
        <taxon>Lysobacterales</taxon>
        <taxon>Rhodanobacteraceae</taxon>
        <taxon>Dyella</taxon>
    </lineage>
</organism>
<evidence type="ECO:0000313" key="7">
    <source>
        <dbReference type="EMBL" id="MFK2931956.1"/>
    </source>
</evidence>
<accession>A0ABW8KJ18</accession>
<dbReference type="PROSITE" id="PS00065">
    <property type="entry name" value="D_2_HYDROXYACID_DH_1"/>
    <property type="match status" value="1"/>
</dbReference>
<dbReference type="EMBL" id="JADIKL010000008">
    <property type="protein sequence ID" value="MFK2931956.1"/>
    <property type="molecule type" value="Genomic_DNA"/>
</dbReference>
<dbReference type="InterPro" id="IPR029752">
    <property type="entry name" value="D-isomer_DH_CS1"/>
</dbReference>
<comment type="similarity">
    <text evidence="1 4">Belongs to the D-isomer specific 2-hydroxyacid dehydrogenase family.</text>
</comment>
<dbReference type="InterPro" id="IPR036291">
    <property type="entry name" value="NAD(P)-bd_dom_sf"/>
</dbReference>
<dbReference type="Pfam" id="PF00389">
    <property type="entry name" value="2-Hacid_dh"/>
    <property type="match status" value="1"/>
</dbReference>
<evidence type="ECO:0000256" key="4">
    <source>
        <dbReference type="RuleBase" id="RU003719"/>
    </source>
</evidence>
<dbReference type="CDD" id="cd05301">
    <property type="entry name" value="GDH"/>
    <property type="match status" value="1"/>
</dbReference>
<keyword evidence="3" id="KW-0520">NAD</keyword>
<dbReference type="Pfam" id="PF02826">
    <property type="entry name" value="2-Hacid_dh_C"/>
    <property type="match status" value="1"/>
</dbReference>
<evidence type="ECO:0000313" key="8">
    <source>
        <dbReference type="Proteomes" id="UP001620397"/>
    </source>
</evidence>
<keyword evidence="8" id="KW-1185">Reference proteome</keyword>
<evidence type="ECO:0000259" key="6">
    <source>
        <dbReference type="Pfam" id="PF02826"/>
    </source>
</evidence>
<name>A0ABW8KJ18_9GAMM</name>
<keyword evidence="2 4" id="KW-0560">Oxidoreductase</keyword>
<dbReference type="Proteomes" id="UP001620397">
    <property type="component" value="Unassembled WGS sequence"/>
</dbReference>
<dbReference type="InterPro" id="IPR006139">
    <property type="entry name" value="D-isomer_2_OHA_DH_cat_dom"/>
</dbReference>
<dbReference type="SUPFAM" id="SSF52283">
    <property type="entry name" value="Formate/glycerate dehydrogenase catalytic domain-like"/>
    <property type="match status" value="1"/>
</dbReference>